<evidence type="ECO:0000313" key="1">
    <source>
        <dbReference type="EMBL" id="KXU86527.1"/>
    </source>
</evidence>
<sequence length="777" mass="84176">MGINFSLDSDGGVVVQQNAGGGFSNTTFNGGVSGGSQSSGPMAQGGTDINAFANAERRQGVLGSGIDIDSFNKLTQGMIQPYIDRAKKEQYAEGMAQAAQGKSLIDIENDQPWYTKIYGPDATVQGAQMFNINAAMNDAQTQFMQAMPQLRERSPDQVRQYLVDKMGQAPTTGDQFTDAMVQQKLAEQLPKMLDQHMQQYVQYTQEQNYNGFANMGTSAAKAMQSTLAASPNATDDDINAAHADYRAQLAKPDNMTTNAYQRALRDITISNATNGNWQGVRAIQEMPEYQQMDPQMQAELTDKIPLLEAQAAQKNPANMSLQDSRDGLVFHLTKGISPYGSTPADHAAAIQAMQSMNDQWKLKNGDATPLFTQTQMRQTLLQMDENNQRRALGAQKALLGQQNISQAQAAWTNSFTSGDGGASMKAYEGTYPSWVKDQQLDSIYNNAVQQPTDSPAQQAFWPQASQNAKSGLLVPALQKTIQRQTAGLLDGDGPATNSQVSALTIAQNLRNGPGGVQAVKAYFGDQAEGALAILDTVQDFRDPEQMATARQQIALGKNAQPSDLEKKAAIAYVKGQDPSAWQFWKSGQLDGYHLNDAAIGNLSNEIGPIMAQKMKAFPSMSQDDAAQSAMRQYLGNADLMPGTYVPEDRAKWGPGNGFQDFVAKNGGAANGQTSTLYQHALNDIVKQQLTAQIAKNGGDMSNFDADKWSGQYGMYMGNGRMMLMMTKGDGSNAKIYVDARDVGAQMDKHRLDAAYQQRKVGDLGSYQSGTGAMDFTP</sequence>
<accession>A0A149PN75</accession>
<dbReference type="AlphaFoldDB" id="A0A149PN75"/>
<dbReference type="RefSeq" id="WP_062129815.1">
    <property type="nucleotide sequence ID" value="NZ_LRBG01000022.1"/>
</dbReference>
<reference evidence="1 2" key="1">
    <citation type="journal article" date="2015" name="Int. J. Syst. Evol. Microbiol.">
        <title>Burkholderia monticola sp. nov., isolated from mountain soil.</title>
        <authorList>
            <person name="Baek I."/>
            <person name="Seo B."/>
            <person name="Lee I."/>
            <person name="Yi H."/>
            <person name="Chun J."/>
        </authorList>
    </citation>
    <scope>NUCLEOTIDE SEQUENCE [LARGE SCALE GENOMIC DNA]</scope>
    <source>
        <strain evidence="1 2">JC2948</strain>
    </source>
</reference>
<gene>
    <name evidence="1" type="ORF">CI15_19005</name>
</gene>
<organism evidence="1 2">
    <name type="scientific">Paraburkholderia monticola</name>
    <dbReference type="NCBI Taxonomy" id="1399968"/>
    <lineage>
        <taxon>Bacteria</taxon>
        <taxon>Pseudomonadati</taxon>
        <taxon>Pseudomonadota</taxon>
        <taxon>Betaproteobacteria</taxon>
        <taxon>Burkholderiales</taxon>
        <taxon>Burkholderiaceae</taxon>
        <taxon>Paraburkholderia</taxon>
    </lineage>
</organism>
<dbReference type="STRING" id="1399968.CI15_19005"/>
<protein>
    <submittedName>
        <fullName evidence="1">Uncharacterized protein</fullName>
    </submittedName>
</protein>
<dbReference type="EMBL" id="LRBG01000022">
    <property type="protein sequence ID" value="KXU86527.1"/>
    <property type="molecule type" value="Genomic_DNA"/>
</dbReference>
<dbReference type="Proteomes" id="UP000075613">
    <property type="component" value="Unassembled WGS sequence"/>
</dbReference>
<keyword evidence="2" id="KW-1185">Reference proteome</keyword>
<evidence type="ECO:0000313" key="2">
    <source>
        <dbReference type="Proteomes" id="UP000075613"/>
    </source>
</evidence>
<dbReference type="OrthoDB" id="9121788at2"/>
<proteinExistence type="predicted"/>
<comment type="caution">
    <text evidence="1">The sequence shown here is derived from an EMBL/GenBank/DDBJ whole genome shotgun (WGS) entry which is preliminary data.</text>
</comment>
<name>A0A149PN75_9BURK</name>